<evidence type="ECO:0008006" key="12">
    <source>
        <dbReference type="Google" id="ProtNLM"/>
    </source>
</evidence>
<dbReference type="PANTHER" id="PTHR43292">
    <property type="entry name" value="ACYL-COA DEHYDROGENASE"/>
    <property type="match status" value="1"/>
</dbReference>
<dbReference type="InterPro" id="IPR046373">
    <property type="entry name" value="Acyl-CoA_Oxase/DH_mid-dom_sf"/>
</dbReference>
<dbReference type="SUPFAM" id="SSF47203">
    <property type="entry name" value="Acyl-CoA dehydrogenase C-terminal domain-like"/>
    <property type="match status" value="1"/>
</dbReference>
<evidence type="ECO:0000259" key="8">
    <source>
        <dbReference type="Pfam" id="PF02770"/>
    </source>
</evidence>
<keyword evidence="4 6" id="KW-0274">FAD</keyword>
<keyword evidence="5 6" id="KW-0560">Oxidoreductase</keyword>
<dbReference type="PANTHER" id="PTHR43292:SF3">
    <property type="entry name" value="ACYL-COA DEHYDROGENASE FADE29"/>
    <property type="match status" value="1"/>
</dbReference>
<dbReference type="GO" id="GO:0050660">
    <property type="term" value="F:flavin adenine dinucleotide binding"/>
    <property type="evidence" value="ECO:0007669"/>
    <property type="project" value="InterPro"/>
</dbReference>
<gene>
    <name evidence="10" type="ORF">GEV26_09625</name>
</gene>
<comment type="cofactor">
    <cofactor evidence="1 6">
        <name>FAD</name>
        <dbReference type="ChEBI" id="CHEBI:57692"/>
    </cofactor>
</comment>
<evidence type="ECO:0000256" key="3">
    <source>
        <dbReference type="ARBA" id="ARBA00022630"/>
    </source>
</evidence>
<proteinExistence type="inferred from homology"/>
<dbReference type="InterPro" id="IPR006091">
    <property type="entry name" value="Acyl-CoA_Oxase/DH_mid-dom"/>
</dbReference>
<dbReference type="Pfam" id="PF02771">
    <property type="entry name" value="Acyl-CoA_dh_N"/>
    <property type="match status" value="1"/>
</dbReference>
<evidence type="ECO:0000256" key="5">
    <source>
        <dbReference type="ARBA" id="ARBA00023002"/>
    </source>
</evidence>
<dbReference type="SUPFAM" id="SSF56645">
    <property type="entry name" value="Acyl-CoA dehydrogenase NM domain-like"/>
    <property type="match status" value="1"/>
</dbReference>
<accession>A0A5Q2MKK5</accession>
<dbReference type="FunFam" id="2.40.110.10:FF:000011">
    <property type="entry name" value="Acyl-CoA dehydrogenase FadE34"/>
    <property type="match status" value="1"/>
</dbReference>
<evidence type="ECO:0000259" key="9">
    <source>
        <dbReference type="Pfam" id="PF02771"/>
    </source>
</evidence>
<comment type="similarity">
    <text evidence="2 6">Belongs to the acyl-CoA dehydrogenase family.</text>
</comment>
<dbReference type="Gene3D" id="1.20.140.10">
    <property type="entry name" value="Butyryl-CoA Dehydrogenase, subunit A, domain 3"/>
    <property type="match status" value="1"/>
</dbReference>
<dbReference type="InterPro" id="IPR013786">
    <property type="entry name" value="AcylCoA_DH/ox_N"/>
</dbReference>
<dbReference type="AlphaFoldDB" id="A0A5Q2MKK5"/>
<dbReference type="Gene3D" id="2.40.110.10">
    <property type="entry name" value="Butyryl-CoA Dehydrogenase, subunit A, domain 2"/>
    <property type="match status" value="1"/>
</dbReference>
<organism evidence="10 11">
    <name type="scientific">Aeromicrobium yanjiei</name>
    <dbReference type="NCBI Taxonomy" id="2662028"/>
    <lineage>
        <taxon>Bacteria</taxon>
        <taxon>Bacillati</taxon>
        <taxon>Actinomycetota</taxon>
        <taxon>Actinomycetes</taxon>
        <taxon>Propionibacteriales</taxon>
        <taxon>Nocardioidaceae</taxon>
        <taxon>Aeromicrobium</taxon>
    </lineage>
</organism>
<evidence type="ECO:0000256" key="6">
    <source>
        <dbReference type="RuleBase" id="RU362125"/>
    </source>
</evidence>
<feature type="domain" description="Acyl-CoA oxidase/dehydrogenase middle" evidence="8">
    <location>
        <begin position="116"/>
        <end position="210"/>
    </location>
</feature>
<dbReference type="GO" id="GO:0016627">
    <property type="term" value="F:oxidoreductase activity, acting on the CH-CH group of donors"/>
    <property type="evidence" value="ECO:0007669"/>
    <property type="project" value="InterPro"/>
</dbReference>
<dbReference type="Pfam" id="PF02770">
    <property type="entry name" value="Acyl-CoA_dh_M"/>
    <property type="match status" value="1"/>
</dbReference>
<protein>
    <recommendedName>
        <fullName evidence="12">Acyl-CoA dehydrogenase</fullName>
    </recommendedName>
</protein>
<feature type="domain" description="Acyl-CoA dehydrogenase/oxidase N-terminal" evidence="9">
    <location>
        <begin position="11"/>
        <end position="112"/>
    </location>
</feature>
<dbReference type="GO" id="GO:0005886">
    <property type="term" value="C:plasma membrane"/>
    <property type="evidence" value="ECO:0007669"/>
    <property type="project" value="TreeGrafter"/>
</dbReference>
<dbReference type="InterPro" id="IPR036250">
    <property type="entry name" value="AcylCo_DH-like_C"/>
</dbReference>
<dbReference type="InterPro" id="IPR009100">
    <property type="entry name" value="AcylCoA_DH/oxidase_NM_dom_sf"/>
</dbReference>
<dbReference type="Gene3D" id="1.10.540.10">
    <property type="entry name" value="Acyl-CoA dehydrogenase/oxidase, N-terminal domain"/>
    <property type="match status" value="1"/>
</dbReference>
<feature type="domain" description="Acyl-CoA dehydrogenase/oxidase C-terminal" evidence="7">
    <location>
        <begin position="222"/>
        <end position="361"/>
    </location>
</feature>
<dbReference type="RefSeq" id="WP_153652864.1">
    <property type="nucleotide sequence ID" value="NZ_CP045737.1"/>
</dbReference>
<dbReference type="Proteomes" id="UP000392064">
    <property type="component" value="Chromosome"/>
</dbReference>
<evidence type="ECO:0000256" key="2">
    <source>
        <dbReference type="ARBA" id="ARBA00009347"/>
    </source>
</evidence>
<evidence type="ECO:0000256" key="4">
    <source>
        <dbReference type="ARBA" id="ARBA00022827"/>
    </source>
</evidence>
<keyword evidence="11" id="KW-1185">Reference proteome</keyword>
<dbReference type="InterPro" id="IPR052161">
    <property type="entry name" value="Mycobact_Acyl-CoA_DH"/>
</dbReference>
<dbReference type="EMBL" id="CP045737">
    <property type="protein sequence ID" value="QGG41596.1"/>
    <property type="molecule type" value="Genomic_DNA"/>
</dbReference>
<dbReference type="InterPro" id="IPR037069">
    <property type="entry name" value="AcylCoA_DH/ox_N_sf"/>
</dbReference>
<dbReference type="KEGG" id="aef:GEV26_09625"/>
<sequence length="366" mass="39949">MSIDGPAGELRVYLEKVMPGFRAEWGAATSFEAQLAWQKLLNEGGWAAPSWPVEHGGRGLSTVDRIACDAELARVDAPMAAGAIALQNIGPALMMFGTEEQQRSLPHILSGEEFWAQGFSEPGAGSDLAALTMRAELVNGEFVLNGQKVWTSNGMQSTHALLLVRTDREAAKHKGISALLVKLDSPGIERRPIKQITGESGFAEMFFHDVRVPEANLLGPLNEGWLVTMKTLGYERTGVINMATKLERDVREVVENTTVTDPILRDELLGHWMDARLVGLMGARALARLKEGEEPGSEQSIIKFGWSLVSSRLAETEMKVSGHHSLLADDRGTQRFLRSRSATIAAGTTEVMKNILAERVLGLPRD</sequence>
<name>A0A5Q2MKK5_9ACTN</name>
<evidence type="ECO:0000259" key="7">
    <source>
        <dbReference type="Pfam" id="PF00441"/>
    </source>
</evidence>
<evidence type="ECO:0000256" key="1">
    <source>
        <dbReference type="ARBA" id="ARBA00001974"/>
    </source>
</evidence>
<evidence type="ECO:0000313" key="10">
    <source>
        <dbReference type="EMBL" id="QGG41596.1"/>
    </source>
</evidence>
<dbReference type="InterPro" id="IPR009075">
    <property type="entry name" value="AcylCo_DH/oxidase_C"/>
</dbReference>
<reference evidence="10 11" key="1">
    <citation type="submission" date="2019-11" db="EMBL/GenBank/DDBJ databases">
        <authorList>
            <person name="Li J."/>
        </authorList>
    </citation>
    <scope>NUCLEOTIDE SEQUENCE [LARGE SCALE GENOMIC DNA]</scope>
    <source>
        <strain evidence="10 11">MF47</strain>
    </source>
</reference>
<keyword evidence="3 6" id="KW-0285">Flavoprotein</keyword>
<evidence type="ECO:0000313" key="11">
    <source>
        <dbReference type="Proteomes" id="UP000392064"/>
    </source>
</evidence>
<dbReference type="Pfam" id="PF00441">
    <property type="entry name" value="Acyl-CoA_dh_1"/>
    <property type="match status" value="1"/>
</dbReference>